<dbReference type="AlphaFoldDB" id="A0A8C5NL51"/>
<organism evidence="1 2">
    <name type="scientific">Junco hyemalis</name>
    <name type="common">Dark-eyed junco</name>
    <dbReference type="NCBI Taxonomy" id="40217"/>
    <lineage>
        <taxon>Eukaryota</taxon>
        <taxon>Metazoa</taxon>
        <taxon>Chordata</taxon>
        <taxon>Craniata</taxon>
        <taxon>Vertebrata</taxon>
        <taxon>Euteleostomi</taxon>
        <taxon>Archelosauria</taxon>
        <taxon>Archosauria</taxon>
        <taxon>Dinosauria</taxon>
        <taxon>Saurischia</taxon>
        <taxon>Theropoda</taxon>
        <taxon>Coelurosauria</taxon>
        <taxon>Aves</taxon>
        <taxon>Neognathae</taxon>
        <taxon>Neoaves</taxon>
        <taxon>Telluraves</taxon>
        <taxon>Australaves</taxon>
        <taxon>Passeriformes</taxon>
        <taxon>Passerellidae</taxon>
        <taxon>Junco</taxon>
    </lineage>
</organism>
<reference evidence="1" key="1">
    <citation type="submission" date="2025-08" db="UniProtKB">
        <authorList>
            <consortium name="Ensembl"/>
        </authorList>
    </citation>
    <scope>IDENTIFICATION</scope>
</reference>
<dbReference type="Ensembl" id="ENSJHYT00000009087.1">
    <property type="protein sequence ID" value="ENSJHYP00000007453.1"/>
    <property type="gene ID" value="ENSJHYG00000005939.1"/>
</dbReference>
<evidence type="ECO:0000313" key="1">
    <source>
        <dbReference type="Ensembl" id="ENSJHYP00000007453.1"/>
    </source>
</evidence>
<sequence>MSIFQSLGLFKNSEGSGQIPTFPKACGIPQGWETLQISSPSSEGMPRVPTLCLVPPVPLGWFLHFLRTKAMLPRLDLSLPHCRHILTHLSLQVSPYSCWEPSGSWLTHQSFISPSAAEKHEPLLWIRVIITSPRLICRACAP</sequence>
<dbReference type="Proteomes" id="UP000694408">
    <property type="component" value="Unplaced"/>
</dbReference>
<accession>A0A8C5NL51</accession>
<name>A0A8C5NL51_JUNHY</name>
<reference evidence="1" key="2">
    <citation type="submission" date="2025-09" db="UniProtKB">
        <authorList>
            <consortium name="Ensembl"/>
        </authorList>
    </citation>
    <scope>IDENTIFICATION</scope>
</reference>
<keyword evidence="2" id="KW-1185">Reference proteome</keyword>
<protein>
    <submittedName>
        <fullName evidence="1">Uncharacterized protein</fullName>
    </submittedName>
</protein>
<evidence type="ECO:0000313" key="2">
    <source>
        <dbReference type="Proteomes" id="UP000694408"/>
    </source>
</evidence>
<proteinExistence type="predicted"/>